<evidence type="ECO:0000313" key="1">
    <source>
        <dbReference type="EMBL" id="GAA5799981.1"/>
    </source>
</evidence>
<gene>
    <name evidence="1" type="ORF">HPULCUR_005402</name>
</gene>
<accession>A0ABP9XYY1</accession>
<keyword evidence="2" id="KW-1185">Reference proteome</keyword>
<dbReference type="EMBL" id="BAABUJ010000014">
    <property type="protein sequence ID" value="GAA5799981.1"/>
    <property type="molecule type" value="Genomic_DNA"/>
</dbReference>
<name>A0ABP9XYY1_9FUNG</name>
<comment type="caution">
    <text evidence="1">The sequence shown here is derived from an EMBL/GenBank/DDBJ whole genome shotgun (WGS) entry which is preliminary data.</text>
</comment>
<protein>
    <submittedName>
        <fullName evidence="1">Uncharacterized protein</fullName>
    </submittedName>
</protein>
<organism evidence="1 2">
    <name type="scientific">Helicostylum pulchrum</name>
    <dbReference type="NCBI Taxonomy" id="562976"/>
    <lineage>
        <taxon>Eukaryota</taxon>
        <taxon>Fungi</taxon>
        <taxon>Fungi incertae sedis</taxon>
        <taxon>Mucoromycota</taxon>
        <taxon>Mucoromycotina</taxon>
        <taxon>Mucoromycetes</taxon>
        <taxon>Mucorales</taxon>
        <taxon>Mucorineae</taxon>
        <taxon>Mucoraceae</taxon>
        <taxon>Helicostylum</taxon>
    </lineage>
</organism>
<evidence type="ECO:0000313" key="2">
    <source>
        <dbReference type="Proteomes" id="UP001476247"/>
    </source>
</evidence>
<reference evidence="1 2" key="1">
    <citation type="submission" date="2024-04" db="EMBL/GenBank/DDBJ databases">
        <title>genome sequences of Mucor flavus KT1a and Helicostylum pulchrum KT1b strains isolation_sourced from the surface of a dry-aged beef.</title>
        <authorList>
            <person name="Toyotome T."/>
            <person name="Hosono M."/>
            <person name="Torimaru M."/>
            <person name="Fukuda K."/>
            <person name="Mikami N."/>
        </authorList>
    </citation>
    <scope>NUCLEOTIDE SEQUENCE [LARGE SCALE GENOMIC DNA]</scope>
    <source>
        <strain evidence="1 2">KT1b</strain>
    </source>
</reference>
<dbReference type="Proteomes" id="UP001476247">
    <property type="component" value="Unassembled WGS sequence"/>
</dbReference>
<sequence>MEGNKSNIVDEENTQGNDNSNRSYCQYCRHKVHATRNTTGICVKCKKRKYDDFSEFSFDEGTERALKGSNFNKQQQIQYTKLSNSQPMKIEVFQQNTTGEVSTHCLLSNESALYLSKNIPFKNDIQSGTFYGRISFSREESGSISNDCHNVLKNNNNDTILQMTARASRTPNVINKLGPYNKLDEKTKKILNFDFRAKPQLLMLIPLLFSGAIIQDNNLSLVILSCEVYYRSNNVDIHSEPTEYSIPAEGEITCSVHTKSDGGKEIQKLIIGGSFLNLLIVSSVEISNNPKVHVGPGVDFGHCRISETCNIFVRSICQEQLINQFDSNETIPLTINNLRQLTTHFGKKSTYNPWRSSLNEFNTTLNMPATATTLCSLPSSGYGFGPDSLSFISSQLLQLFSIAVIYNKCVIKNNELESFFMDHSLVLKKKSPKDWDYLVKIVKKLKEELEKTEEINVLEFCQENSISTIAKGLSGALSTANTLIEKNVKNKFLSLYK</sequence>
<proteinExistence type="predicted"/>